<protein>
    <recommendedName>
        <fullName evidence="4">NB-ARC domain-containing protein</fullName>
    </recommendedName>
</protein>
<dbReference type="AlphaFoldDB" id="A0A5N6UNJ6"/>
<organism evidence="2 3">
    <name type="scientific">Aspergillus tamarii</name>
    <dbReference type="NCBI Taxonomy" id="41984"/>
    <lineage>
        <taxon>Eukaryota</taxon>
        <taxon>Fungi</taxon>
        <taxon>Dikarya</taxon>
        <taxon>Ascomycota</taxon>
        <taxon>Pezizomycotina</taxon>
        <taxon>Eurotiomycetes</taxon>
        <taxon>Eurotiomycetidae</taxon>
        <taxon>Eurotiales</taxon>
        <taxon>Aspergillaceae</taxon>
        <taxon>Aspergillus</taxon>
        <taxon>Aspergillus subgen. Circumdati</taxon>
    </lineage>
</organism>
<dbReference type="EMBL" id="ML738661">
    <property type="protein sequence ID" value="KAE8160207.1"/>
    <property type="molecule type" value="Genomic_DNA"/>
</dbReference>
<dbReference type="InterPro" id="IPR053137">
    <property type="entry name" value="NLR-like"/>
</dbReference>
<dbReference type="SUPFAM" id="SSF52540">
    <property type="entry name" value="P-loop containing nucleoside triphosphate hydrolases"/>
    <property type="match status" value="1"/>
</dbReference>
<dbReference type="OrthoDB" id="1658288at2759"/>
<keyword evidence="1" id="KW-1133">Transmembrane helix</keyword>
<dbReference type="InterPro" id="IPR029058">
    <property type="entry name" value="AB_hydrolase_fold"/>
</dbReference>
<name>A0A5N6UNJ6_ASPTM</name>
<dbReference type="Gene3D" id="3.40.50.1820">
    <property type="entry name" value="alpha/beta hydrolase"/>
    <property type="match status" value="1"/>
</dbReference>
<dbReference type="PANTHER" id="PTHR46082">
    <property type="entry name" value="ATP/GTP-BINDING PROTEIN-RELATED"/>
    <property type="match status" value="1"/>
</dbReference>
<sequence length="1017" mass="114181">MNNLTTTAAYSIASITVLGALWWVIERFFKRFSLLFNHPLNQTAGGRPISTEYLGLKTLYTPSEKPSLDIVAVHGIGADPYYSWVTKGTHWLKDAVMLPERFANARIMSFGYESQWFGENAVRTGLSSVANDFLADLQETRKDCPDRPLIFIGHCFGGLVIQQALLTARVRQQHLSTVFDHTIGVLFLGTPFRGTGEIISQGLMRSLTATGYEVQSAVLRHLSRDDESLGFLVQEFTRVCKENPAISLNIVCIYEQKSTGVGAIVGNPNLKEFVVDKTSGSMDGYPSFGFARDHFQLNKFSGSTDVYYKRVVRELMGMYDKRNSKPSSQQSPRKPLFTVPFERDKRFVGRDGILGKMDEKFKSQRRLSLHGLGGVGKSQIAIEFAYKQRDLKPQMHIIWLYTATDARFRQACRDIGREVNLPNIDDSDVDACGLVRDWLSSEESGEWLLILDNADDEQLFFSTTCDNLNSNTLGSSIAPPLADYLPAVMDDRRSLLITSRNRPLAEDLSNGYPGIEVEPFSTHEARRLLHSRSGRSEDECKDGDADGLLALLGHIPLAISQAAAFINRNQMSVSQYRERLAKGEQNIKAYLHAEHRDPRRERDIPNAVFQTWKISFDQIRNQDNNAAMLLSLMVMLDREGIPKSLVQQTADNDLAFDHAMGTLSGFSLITMTEDGKVVIHRLVQLSVHAWLEQHGQRASREADALALMSERFPFGKHENQKLCETLVPHALAVLRCNFLSHQDLVRRATLLYNLGRYYIADGSYCAAYSSATEAYEIQVVALGSDNAETANTLALQGLATYSAGNYKESEGILREAMRSLCSVLGTAHPDTLICTTNLAWALQDQKKHHEAELVHRQAFEGYEKALGPDHADTLNSLYSLAWALFSEGKVDEAEKMFQQTCAGFAKTKGKAHPWTLNSVQALARVLRRQGKFKEAEEKYRSALDLFEKEMGLFHPYTINCLHALALLLEEMKNYSQSSWFYERALEGYKKTLGEAHPDALACAEEFDAMKKHSERES</sequence>
<dbReference type="SMART" id="SM00028">
    <property type="entry name" value="TPR"/>
    <property type="match status" value="3"/>
</dbReference>
<dbReference type="SUPFAM" id="SSF48452">
    <property type="entry name" value="TPR-like"/>
    <property type="match status" value="2"/>
</dbReference>
<dbReference type="PANTHER" id="PTHR46082:SF6">
    <property type="entry name" value="AAA+ ATPASE DOMAIN-CONTAINING PROTEIN-RELATED"/>
    <property type="match status" value="1"/>
</dbReference>
<feature type="transmembrane region" description="Helical" evidence="1">
    <location>
        <begin position="7"/>
        <end position="25"/>
    </location>
</feature>
<evidence type="ECO:0008006" key="4">
    <source>
        <dbReference type="Google" id="ProtNLM"/>
    </source>
</evidence>
<keyword evidence="1" id="KW-0812">Transmembrane</keyword>
<evidence type="ECO:0000313" key="3">
    <source>
        <dbReference type="Proteomes" id="UP000326950"/>
    </source>
</evidence>
<dbReference type="InterPro" id="IPR027417">
    <property type="entry name" value="P-loop_NTPase"/>
</dbReference>
<reference evidence="2 3" key="1">
    <citation type="submission" date="2019-04" db="EMBL/GenBank/DDBJ databases">
        <title>Friends and foes A comparative genomics study of 23 Aspergillus species from section Flavi.</title>
        <authorList>
            <consortium name="DOE Joint Genome Institute"/>
            <person name="Kjaerbolling I."/>
            <person name="Vesth T."/>
            <person name="Frisvad J.C."/>
            <person name="Nybo J.L."/>
            <person name="Theobald S."/>
            <person name="Kildgaard S."/>
            <person name="Isbrandt T."/>
            <person name="Kuo A."/>
            <person name="Sato A."/>
            <person name="Lyhne E.K."/>
            <person name="Kogle M.E."/>
            <person name="Wiebenga A."/>
            <person name="Kun R.S."/>
            <person name="Lubbers R.J."/>
            <person name="Makela M.R."/>
            <person name="Barry K."/>
            <person name="Chovatia M."/>
            <person name="Clum A."/>
            <person name="Daum C."/>
            <person name="Haridas S."/>
            <person name="He G."/>
            <person name="LaButti K."/>
            <person name="Lipzen A."/>
            <person name="Mondo S."/>
            <person name="Riley R."/>
            <person name="Salamov A."/>
            <person name="Simmons B.A."/>
            <person name="Magnuson J.K."/>
            <person name="Henrissat B."/>
            <person name="Mortensen U.H."/>
            <person name="Larsen T.O."/>
            <person name="Devries R.P."/>
            <person name="Grigoriev I.V."/>
            <person name="Machida M."/>
            <person name="Baker S.E."/>
            <person name="Andersen M.R."/>
        </authorList>
    </citation>
    <scope>NUCLEOTIDE SEQUENCE [LARGE SCALE GENOMIC DNA]</scope>
    <source>
        <strain evidence="2 3">CBS 117626</strain>
    </source>
</reference>
<gene>
    <name evidence="2" type="ORF">BDV40DRAFT_302519</name>
</gene>
<dbReference type="InterPro" id="IPR019734">
    <property type="entry name" value="TPR_rpt"/>
</dbReference>
<dbReference type="SUPFAM" id="SSF53474">
    <property type="entry name" value="alpha/beta-Hydrolases"/>
    <property type="match status" value="1"/>
</dbReference>
<proteinExistence type="predicted"/>
<dbReference type="Pfam" id="PF13374">
    <property type="entry name" value="TPR_10"/>
    <property type="match status" value="3"/>
</dbReference>
<dbReference type="Proteomes" id="UP000326950">
    <property type="component" value="Unassembled WGS sequence"/>
</dbReference>
<evidence type="ECO:0000313" key="2">
    <source>
        <dbReference type="EMBL" id="KAE8160207.1"/>
    </source>
</evidence>
<evidence type="ECO:0000256" key="1">
    <source>
        <dbReference type="SAM" id="Phobius"/>
    </source>
</evidence>
<dbReference type="Gene3D" id="3.40.50.300">
    <property type="entry name" value="P-loop containing nucleotide triphosphate hydrolases"/>
    <property type="match status" value="1"/>
</dbReference>
<keyword evidence="1" id="KW-0472">Membrane</keyword>
<dbReference type="Pfam" id="PF13424">
    <property type="entry name" value="TPR_12"/>
    <property type="match status" value="1"/>
</dbReference>
<accession>A0A5N6UNJ6</accession>
<dbReference type="InterPro" id="IPR011990">
    <property type="entry name" value="TPR-like_helical_dom_sf"/>
</dbReference>
<keyword evidence="3" id="KW-1185">Reference proteome</keyword>
<dbReference type="Gene3D" id="1.25.40.10">
    <property type="entry name" value="Tetratricopeptide repeat domain"/>
    <property type="match status" value="2"/>
</dbReference>